<dbReference type="FunFam" id="1.10.510.10:FF:000571">
    <property type="entry name" value="Maternal embryonic leucine zipper kinase"/>
    <property type="match status" value="1"/>
</dbReference>
<dbReference type="InterPro" id="IPR050205">
    <property type="entry name" value="CDPK_Ser/Thr_kinases"/>
</dbReference>
<comment type="caution">
    <text evidence="14">The sequence shown here is derived from an EMBL/GenBank/DDBJ whole genome shotgun (WGS) entry which is preliminary data.</text>
</comment>
<keyword evidence="9" id="KW-0106">Calcium</keyword>
<keyword evidence="5" id="KW-0479">Metal-binding</keyword>
<keyword evidence="3" id="KW-0723">Serine/threonine-protein kinase</keyword>
<dbReference type="Gene3D" id="3.30.200.20">
    <property type="entry name" value="Phosphorylase Kinase, domain 1"/>
    <property type="match status" value="1"/>
</dbReference>
<comment type="similarity">
    <text evidence="11">Belongs to the protein kinase superfamily. Ser/Thr protein kinase family. CDPK subfamily.</text>
</comment>
<dbReference type="InterPro" id="IPR018247">
    <property type="entry name" value="EF_Hand_1_Ca_BS"/>
</dbReference>
<evidence type="ECO:0000313" key="14">
    <source>
        <dbReference type="EMBL" id="KAF0742648.1"/>
    </source>
</evidence>
<gene>
    <name evidence="14" type="ORF">Ae201684_002351</name>
</gene>
<dbReference type="SMART" id="SM00054">
    <property type="entry name" value="EFh"/>
    <property type="match status" value="4"/>
</dbReference>
<dbReference type="Proteomes" id="UP000481153">
    <property type="component" value="Unassembled WGS sequence"/>
</dbReference>
<dbReference type="GO" id="GO:0005524">
    <property type="term" value="F:ATP binding"/>
    <property type="evidence" value="ECO:0007669"/>
    <property type="project" value="UniProtKB-KW"/>
</dbReference>
<evidence type="ECO:0000256" key="3">
    <source>
        <dbReference type="ARBA" id="ARBA00022527"/>
    </source>
</evidence>
<comment type="similarity">
    <text evidence="2">Belongs to the centrin family.</text>
</comment>
<evidence type="ECO:0000256" key="1">
    <source>
        <dbReference type="ARBA" id="ARBA00001946"/>
    </source>
</evidence>
<accession>A0A6G0XQC2</accession>
<dbReference type="InterPro" id="IPR002048">
    <property type="entry name" value="EF_hand_dom"/>
</dbReference>
<dbReference type="SUPFAM" id="SSF47473">
    <property type="entry name" value="EF-hand"/>
    <property type="match status" value="1"/>
</dbReference>
<dbReference type="Gene3D" id="1.10.510.10">
    <property type="entry name" value="Transferase(Phosphotransferase) domain 1"/>
    <property type="match status" value="1"/>
</dbReference>
<dbReference type="PROSITE" id="PS50222">
    <property type="entry name" value="EF_HAND_2"/>
    <property type="match status" value="4"/>
</dbReference>
<evidence type="ECO:0000256" key="2">
    <source>
        <dbReference type="ARBA" id="ARBA00005253"/>
    </source>
</evidence>
<dbReference type="VEuPathDB" id="FungiDB:AeMF1_019833"/>
<evidence type="ECO:0000259" key="13">
    <source>
        <dbReference type="PROSITE" id="PS50222"/>
    </source>
</evidence>
<dbReference type="OrthoDB" id="40902at2759"/>
<evidence type="ECO:0000259" key="12">
    <source>
        <dbReference type="PROSITE" id="PS50011"/>
    </source>
</evidence>
<name>A0A6G0XQC2_9STRA</name>
<feature type="domain" description="EF-hand" evidence="13">
    <location>
        <begin position="399"/>
        <end position="434"/>
    </location>
</feature>
<evidence type="ECO:0000313" key="15">
    <source>
        <dbReference type="Proteomes" id="UP000481153"/>
    </source>
</evidence>
<dbReference type="PROSITE" id="PS00018">
    <property type="entry name" value="EF_HAND_1"/>
    <property type="match status" value="3"/>
</dbReference>
<reference evidence="14 15" key="1">
    <citation type="submission" date="2019-07" db="EMBL/GenBank/DDBJ databases">
        <title>Genomics analysis of Aphanomyces spp. identifies a new class of oomycete effector associated with host adaptation.</title>
        <authorList>
            <person name="Gaulin E."/>
        </authorList>
    </citation>
    <scope>NUCLEOTIDE SEQUENCE [LARGE SCALE GENOMIC DNA]</scope>
    <source>
        <strain evidence="14 15">ATCC 201684</strain>
    </source>
</reference>
<dbReference type="InterPro" id="IPR008271">
    <property type="entry name" value="Ser/Thr_kinase_AS"/>
</dbReference>
<dbReference type="GO" id="GO:0004674">
    <property type="term" value="F:protein serine/threonine kinase activity"/>
    <property type="evidence" value="ECO:0007669"/>
    <property type="project" value="UniProtKB-KW"/>
</dbReference>
<sequence length="435" mass="49061">MKSASTADIQAEIDMLRWIGTHANIVSLRDVIYEPESIIMIMDLVRGGELFDYIVSQGSITEADASRMLRDVCLALQHLHQRGVCHRDLKPENLLLTETSCDADIKIADFGQSKRLQVGSKEVNSVPGGTIVYWAPEIIKRAPQDTAVDMWAFGVLLYISLTGIHPFDPNGNLSDAQIINLAARGAYDESNPWYSSLSDEAKDLIRHLLTVDPEKRYTASDVLAHPWMHPRLQRRLSGRLRDGLSTRLQGYRRLQQLRANIVTVLLSTQLHSPTSSLRAKQQRLGSLNLQVYEEVFNQFDKDHNGCISKEELADMLQSLGQRYTKDEIDEIMKLADIDGDGGISLAEFTTLMNSSLLQVGQWNDQDLRAAFEIFDTNHDGFISADELAYVMNVLDKSPMSTQEIQDLINSIDENGDGKIDYKEFSTLMKNWLQEQ</sequence>
<dbReference type="SUPFAM" id="SSF56112">
    <property type="entry name" value="Protein kinase-like (PK-like)"/>
    <property type="match status" value="1"/>
</dbReference>
<dbReference type="InterPro" id="IPR011992">
    <property type="entry name" value="EF-hand-dom_pair"/>
</dbReference>
<feature type="domain" description="Protein kinase" evidence="12">
    <location>
        <begin position="1"/>
        <end position="228"/>
    </location>
</feature>
<proteinExistence type="inferred from homology"/>
<evidence type="ECO:0000256" key="8">
    <source>
        <dbReference type="ARBA" id="ARBA00022777"/>
    </source>
</evidence>
<evidence type="ECO:0000256" key="11">
    <source>
        <dbReference type="ARBA" id="ARBA00024334"/>
    </source>
</evidence>
<dbReference type="PANTHER" id="PTHR24349">
    <property type="entry name" value="SERINE/THREONINE-PROTEIN KINASE"/>
    <property type="match status" value="1"/>
</dbReference>
<dbReference type="FunFam" id="1.10.238.10:FF:000178">
    <property type="entry name" value="Calmodulin-2 A"/>
    <property type="match status" value="1"/>
</dbReference>
<dbReference type="CDD" id="cd00051">
    <property type="entry name" value="EFh"/>
    <property type="match status" value="2"/>
</dbReference>
<evidence type="ECO:0000256" key="6">
    <source>
        <dbReference type="ARBA" id="ARBA00022737"/>
    </source>
</evidence>
<evidence type="ECO:0000256" key="4">
    <source>
        <dbReference type="ARBA" id="ARBA00022679"/>
    </source>
</evidence>
<dbReference type="PROSITE" id="PS00108">
    <property type="entry name" value="PROTEIN_KINASE_ST"/>
    <property type="match status" value="1"/>
</dbReference>
<keyword evidence="7" id="KW-0547">Nucleotide-binding</keyword>
<protein>
    <submittedName>
        <fullName evidence="14">Uncharacterized protein</fullName>
    </submittedName>
</protein>
<evidence type="ECO:0000256" key="5">
    <source>
        <dbReference type="ARBA" id="ARBA00022723"/>
    </source>
</evidence>
<dbReference type="FunFam" id="1.10.238.10:FF:000336">
    <property type="entry name" value="HLH domain-containing protein"/>
    <property type="match status" value="1"/>
</dbReference>
<dbReference type="EMBL" id="VJMJ01000025">
    <property type="protein sequence ID" value="KAF0742648.1"/>
    <property type="molecule type" value="Genomic_DNA"/>
</dbReference>
<evidence type="ECO:0000256" key="10">
    <source>
        <dbReference type="ARBA" id="ARBA00022840"/>
    </source>
</evidence>
<dbReference type="Pfam" id="PF13499">
    <property type="entry name" value="EF-hand_7"/>
    <property type="match status" value="2"/>
</dbReference>
<keyword evidence="15" id="KW-1185">Reference proteome</keyword>
<evidence type="ECO:0000256" key="9">
    <source>
        <dbReference type="ARBA" id="ARBA00022837"/>
    </source>
</evidence>
<feature type="domain" description="EF-hand" evidence="13">
    <location>
        <begin position="362"/>
        <end position="397"/>
    </location>
</feature>
<keyword evidence="4" id="KW-0808">Transferase</keyword>
<keyword evidence="10" id="KW-0067">ATP-binding</keyword>
<dbReference type="GO" id="GO:0043226">
    <property type="term" value="C:organelle"/>
    <property type="evidence" value="ECO:0007669"/>
    <property type="project" value="UniProtKB-ARBA"/>
</dbReference>
<dbReference type="InterPro" id="IPR000719">
    <property type="entry name" value="Prot_kinase_dom"/>
</dbReference>
<dbReference type="InterPro" id="IPR011009">
    <property type="entry name" value="Kinase-like_dom_sf"/>
</dbReference>
<feature type="domain" description="EF-hand" evidence="13">
    <location>
        <begin position="287"/>
        <end position="322"/>
    </location>
</feature>
<dbReference type="AlphaFoldDB" id="A0A6G0XQC2"/>
<dbReference type="Gene3D" id="1.10.238.10">
    <property type="entry name" value="EF-hand"/>
    <property type="match status" value="2"/>
</dbReference>
<comment type="cofactor">
    <cofactor evidence="1">
        <name>Mg(2+)</name>
        <dbReference type="ChEBI" id="CHEBI:18420"/>
    </cofactor>
</comment>
<dbReference type="GO" id="GO:0005509">
    <property type="term" value="F:calcium ion binding"/>
    <property type="evidence" value="ECO:0007669"/>
    <property type="project" value="InterPro"/>
</dbReference>
<organism evidence="14 15">
    <name type="scientific">Aphanomyces euteiches</name>
    <dbReference type="NCBI Taxonomy" id="100861"/>
    <lineage>
        <taxon>Eukaryota</taxon>
        <taxon>Sar</taxon>
        <taxon>Stramenopiles</taxon>
        <taxon>Oomycota</taxon>
        <taxon>Saprolegniomycetes</taxon>
        <taxon>Saprolegniales</taxon>
        <taxon>Verrucalvaceae</taxon>
        <taxon>Aphanomyces</taxon>
    </lineage>
</organism>
<keyword evidence="6" id="KW-0677">Repeat</keyword>
<evidence type="ECO:0000256" key="7">
    <source>
        <dbReference type="ARBA" id="ARBA00022741"/>
    </source>
</evidence>
<feature type="domain" description="EF-hand" evidence="13">
    <location>
        <begin position="323"/>
        <end position="358"/>
    </location>
</feature>
<keyword evidence="8" id="KW-0418">Kinase</keyword>
<dbReference type="SMART" id="SM00220">
    <property type="entry name" value="S_TKc"/>
    <property type="match status" value="1"/>
</dbReference>
<dbReference type="Pfam" id="PF00069">
    <property type="entry name" value="Pkinase"/>
    <property type="match status" value="1"/>
</dbReference>
<dbReference type="PROSITE" id="PS50011">
    <property type="entry name" value="PROTEIN_KINASE_DOM"/>
    <property type="match status" value="1"/>
</dbReference>